<evidence type="ECO:0000313" key="1">
    <source>
        <dbReference type="EMBL" id="SVA52527.1"/>
    </source>
</evidence>
<accession>A0A381WKN8</accession>
<dbReference type="Gene3D" id="1.20.120.1490">
    <property type="match status" value="1"/>
</dbReference>
<sequence>MTYTLLVSISIAQKHDPMDDDKWEIDDEHGRRDRMETMMVWRLTEELDLKPEQAEKFFPRFREHRKNLSNIHKEQREIGKRLRKKVGEDEKISKSEVTSAVKKINVLRKKTVDVEERFLLGMDDLLDPLQMSILGMFKQEMLREMGGELRKRGNDRKK</sequence>
<name>A0A381WKN8_9ZZZZ</name>
<organism evidence="1">
    <name type="scientific">marine metagenome</name>
    <dbReference type="NCBI Taxonomy" id="408172"/>
    <lineage>
        <taxon>unclassified sequences</taxon>
        <taxon>metagenomes</taxon>
        <taxon>ecological metagenomes</taxon>
    </lineage>
</organism>
<dbReference type="EMBL" id="UINC01011972">
    <property type="protein sequence ID" value="SVA52527.1"/>
    <property type="molecule type" value="Genomic_DNA"/>
</dbReference>
<reference evidence="1" key="1">
    <citation type="submission" date="2018-05" db="EMBL/GenBank/DDBJ databases">
        <authorList>
            <person name="Lanie J.A."/>
            <person name="Ng W.-L."/>
            <person name="Kazmierczak K.M."/>
            <person name="Andrzejewski T.M."/>
            <person name="Davidsen T.M."/>
            <person name="Wayne K.J."/>
            <person name="Tettelin H."/>
            <person name="Glass J.I."/>
            <person name="Rusch D."/>
            <person name="Podicherti R."/>
            <person name="Tsui H.-C.T."/>
            <person name="Winkler M.E."/>
        </authorList>
    </citation>
    <scope>NUCLEOTIDE SEQUENCE</scope>
</reference>
<protein>
    <submittedName>
        <fullName evidence="1">Uncharacterized protein</fullName>
    </submittedName>
</protein>
<dbReference type="AlphaFoldDB" id="A0A381WKN8"/>
<gene>
    <name evidence="1" type="ORF">METZ01_LOCUS105381</name>
</gene>
<feature type="non-terminal residue" evidence="1">
    <location>
        <position position="158"/>
    </location>
</feature>
<proteinExistence type="predicted"/>